<organism evidence="1 2">
    <name type="scientific">Ancylostoma duodenale</name>
    <dbReference type="NCBI Taxonomy" id="51022"/>
    <lineage>
        <taxon>Eukaryota</taxon>
        <taxon>Metazoa</taxon>
        <taxon>Ecdysozoa</taxon>
        <taxon>Nematoda</taxon>
        <taxon>Chromadorea</taxon>
        <taxon>Rhabditida</taxon>
        <taxon>Rhabditina</taxon>
        <taxon>Rhabditomorpha</taxon>
        <taxon>Strongyloidea</taxon>
        <taxon>Ancylostomatidae</taxon>
        <taxon>Ancylostomatinae</taxon>
        <taxon>Ancylostoma</taxon>
    </lineage>
</organism>
<name>A0A0C2H423_9BILA</name>
<dbReference type="AlphaFoldDB" id="A0A0C2H423"/>
<sequence length="122" mass="13600">MVHLTQPHRTYGLLQRRTTSPGLSPRSDFSQGGRCNGNLFGICPAFPIALLLFVFQTNRLIGEKCKCQGYIWKEQRRFAELDDESTARTSQPAGSPQPCLSSISSSSLFCVISLVFLYCHLV</sequence>
<protein>
    <submittedName>
        <fullName evidence="1">Uncharacterized protein</fullName>
    </submittedName>
</protein>
<accession>A0A0C2H423</accession>
<keyword evidence="2" id="KW-1185">Reference proteome</keyword>
<dbReference type="Proteomes" id="UP000054047">
    <property type="component" value="Unassembled WGS sequence"/>
</dbReference>
<evidence type="ECO:0000313" key="2">
    <source>
        <dbReference type="Proteomes" id="UP000054047"/>
    </source>
</evidence>
<proteinExistence type="predicted"/>
<gene>
    <name evidence="1" type="ORF">ANCDUO_01072</name>
</gene>
<evidence type="ECO:0000313" key="1">
    <source>
        <dbReference type="EMBL" id="KIH68585.1"/>
    </source>
</evidence>
<dbReference type="EMBL" id="KN726339">
    <property type="protein sequence ID" value="KIH68585.1"/>
    <property type="molecule type" value="Genomic_DNA"/>
</dbReference>
<reference evidence="1 2" key="1">
    <citation type="submission" date="2013-12" db="EMBL/GenBank/DDBJ databases">
        <title>Draft genome of the parsitic nematode Ancylostoma duodenale.</title>
        <authorList>
            <person name="Mitreva M."/>
        </authorList>
    </citation>
    <scope>NUCLEOTIDE SEQUENCE [LARGE SCALE GENOMIC DNA]</scope>
    <source>
        <strain evidence="1 2">Zhejiang</strain>
    </source>
</reference>